<dbReference type="EMBL" id="JAWMWG010000003">
    <property type="protein sequence ID" value="MEJ6348796.1"/>
    <property type="molecule type" value="Genomic_DNA"/>
</dbReference>
<evidence type="ECO:0000313" key="2">
    <source>
        <dbReference type="Proteomes" id="UP001377804"/>
    </source>
</evidence>
<reference evidence="1 2" key="1">
    <citation type="submission" date="2023-10" db="EMBL/GenBank/DDBJ databases">
        <title>Holzapfeliella saturejae sp. nov. isolated from Satureja montana flowers.</title>
        <authorList>
            <person name="Alcantara C."/>
            <person name="Zuniga M."/>
            <person name="Landete J.M."/>
            <person name="Monedero V."/>
        </authorList>
    </citation>
    <scope>NUCLEOTIDE SEQUENCE [LARGE SCALE GENOMIC DNA]</scope>
    <source>
        <strain evidence="1 2">He02</strain>
    </source>
</reference>
<protein>
    <submittedName>
        <fullName evidence="1">Uncharacterized protein</fullName>
    </submittedName>
</protein>
<evidence type="ECO:0000313" key="1">
    <source>
        <dbReference type="EMBL" id="MEJ6348796.1"/>
    </source>
</evidence>
<name>A0ABU8SHG4_9LACO</name>
<accession>A0ABU8SHG4</accession>
<dbReference type="Proteomes" id="UP001377804">
    <property type="component" value="Unassembled WGS sequence"/>
</dbReference>
<comment type="caution">
    <text evidence="1">The sequence shown here is derived from an EMBL/GenBank/DDBJ whole genome shotgun (WGS) entry which is preliminary data.</text>
</comment>
<proteinExistence type="predicted"/>
<dbReference type="RefSeq" id="WP_339970299.1">
    <property type="nucleotide sequence ID" value="NZ_JAWMWG010000003.1"/>
</dbReference>
<sequence>MKILKEQREQVEHFIFEKWVSGDDMSFLDKEDTHDKRSRIGGWN</sequence>
<keyword evidence="2" id="KW-1185">Reference proteome</keyword>
<gene>
    <name evidence="1" type="ORF">R4Y45_06145</name>
</gene>
<organism evidence="1 2">
    <name type="scientific">Holzapfeliella saturejae</name>
    <dbReference type="NCBI Taxonomy" id="3082953"/>
    <lineage>
        <taxon>Bacteria</taxon>
        <taxon>Bacillati</taxon>
        <taxon>Bacillota</taxon>
        <taxon>Bacilli</taxon>
        <taxon>Lactobacillales</taxon>
        <taxon>Lactobacillaceae</taxon>
        <taxon>Holzapfeliella</taxon>
    </lineage>
</organism>